<comment type="similarity">
    <text evidence="1">Belongs to the DprA/Smf family.</text>
</comment>
<protein>
    <recommendedName>
        <fullName evidence="2">Smf/DprA SLOG domain-containing protein</fullName>
    </recommendedName>
</protein>
<gene>
    <name evidence="3" type="ORF">SZN_17322</name>
</gene>
<evidence type="ECO:0000256" key="1">
    <source>
        <dbReference type="ARBA" id="ARBA00006525"/>
    </source>
</evidence>
<comment type="caution">
    <text evidence="3">The sequence shown here is derived from an EMBL/GenBank/DDBJ whole genome shotgun (WGS) entry which is preliminary data.</text>
</comment>
<dbReference type="Pfam" id="PF02481">
    <property type="entry name" value="DNA_processg_A"/>
    <property type="match status" value="1"/>
</dbReference>
<dbReference type="GO" id="GO:0009294">
    <property type="term" value="P:DNA-mediated transformation"/>
    <property type="evidence" value="ECO:0007669"/>
    <property type="project" value="InterPro"/>
</dbReference>
<accession>G2GD87</accession>
<dbReference type="PANTHER" id="PTHR43022:SF1">
    <property type="entry name" value="PROTEIN SMF"/>
    <property type="match status" value="1"/>
</dbReference>
<dbReference type="EMBL" id="AGBF01000052">
    <property type="protein sequence ID" value="EGX58548.1"/>
    <property type="molecule type" value="Genomic_DNA"/>
</dbReference>
<name>G2GD87_9ACTN</name>
<proteinExistence type="inferred from homology"/>
<keyword evidence="4" id="KW-1185">Reference proteome</keyword>
<dbReference type="PANTHER" id="PTHR43022">
    <property type="entry name" value="PROTEIN SMF"/>
    <property type="match status" value="1"/>
</dbReference>
<feature type="domain" description="Smf/DprA SLOG" evidence="2">
    <location>
        <begin position="91"/>
        <end position="299"/>
    </location>
</feature>
<dbReference type="SUPFAM" id="SSF102405">
    <property type="entry name" value="MCP/YpsA-like"/>
    <property type="match status" value="1"/>
</dbReference>
<dbReference type="AlphaFoldDB" id="G2GD87"/>
<evidence type="ECO:0000313" key="3">
    <source>
        <dbReference type="EMBL" id="EGX58548.1"/>
    </source>
</evidence>
<dbReference type="OrthoDB" id="9785707at2"/>
<evidence type="ECO:0000259" key="2">
    <source>
        <dbReference type="Pfam" id="PF02481"/>
    </source>
</evidence>
<dbReference type="InterPro" id="IPR057666">
    <property type="entry name" value="DrpA_SLOG"/>
</dbReference>
<evidence type="ECO:0000313" key="4">
    <source>
        <dbReference type="Proteomes" id="UP000004217"/>
    </source>
</evidence>
<sequence>MTTTTITDEQHRLLLLCALRHEGETLDWKLLARVAQRPGGLDELYRGRVPERSKAAVKAEELLGATLGSLQDEEERVAAETEAAERTGARLVTVLDDDYPANLRLIPDLPPFLWVRGSLEDRDARSVAVVGTREVSEGGRRRAARMARGLVEHSVVVTSGLARGVDTAAHTATLDAGGRTVAVIGTGIAAPMYPAENGSLAARIVAEGGAVVSQFWPTSGPARWTFPRRNVTMSGLTQGTVVIEASRTSGAKMQARTASEHGKRAFLLRSLVDAQPWAAKMLEEGRATVVDELSDVLEGLAGAEQMRKAGEQRQQLALAIL</sequence>
<dbReference type="InterPro" id="IPR003488">
    <property type="entry name" value="DprA"/>
</dbReference>
<reference evidence="3 4" key="1">
    <citation type="submission" date="2011-08" db="EMBL/GenBank/DDBJ databases">
        <authorList>
            <person name="Lin Y."/>
            <person name="Hao X."/>
            <person name="Johnstone L."/>
            <person name="Miller S.J."/>
            <person name="Wei G."/>
            <person name="Rensing C."/>
        </authorList>
    </citation>
    <scope>NUCLEOTIDE SEQUENCE [LARGE SCALE GENOMIC DNA]</scope>
    <source>
        <strain evidence="3 4">K42</strain>
    </source>
</reference>
<organism evidence="3 4">
    <name type="scientific">Streptomyces zinciresistens K42</name>
    <dbReference type="NCBI Taxonomy" id="700597"/>
    <lineage>
        <taxon>Bacteria</taxon>
        <taxon>Bacillati</taxon>
        <taxon>Actinomycetota</taxon>
        <taxon>Actinomycetes</taxon>
        <taxon>Kitasatosporales</taxon>
        <taxon>Streptomycetaceae</taxon>
        <taxon>Streptomyces</taxon>
    </lineage>
</organism>
<dbReference type="RefSeq" id="WP_007496623.1">
    <property type="nucleotide sequence ID" value="NZ_AGBF01000052.1"/>
</dbReference>
<dbReference type="Proteomes" id="UP000004217">
    <property type="component" value="Unassembled WGS sequence"/>
</dbReference>
<dbReference type="Gene3D" id="3.40.50.450">
    <property type="match status" value="1"/>
</dbReference>
<dbReference type="PATRIC" id="fig|700597.3.peg.3393"/>